<evidence type="ECO:0000256" key="3">
    <source>
        <dbReference type="ARBA" id="ARBA00022840"/>
    </source>
</evidence>
<dbReference type="GO" id="GO:0004140">
    <property type="term" value="F:dephospho-CoA kinase activity"/>
    <property type="evidence" value="ECO:0007669"/>
    <property type="project" value="UniProtKB-UniRule"/>
</dbReference>
<proteinExistence type="inferred from homology"/>
<dbReference type="PANTHER" id="PTHR10695">
    <property type="entry name" value="DEPHOSPHO-COA KINASE-RELATED"/>
    <property type="match status" value="1"/>
</dbReference>
<keyword evidence="4 5" id="KW-0173">Coenzyme A biosynthesis</keyword>
<dbReference type="RefSeq" id="WP_151692526.1">
    <property type="nucleotide sequence ID" value="NZ_BMGX01000002.1"/>
</dbReference>
<comment type="function">
    <text evidence="5">Catalyzes the phosphorylation of the 3'-hydroxyl group of dephosphocoenzyme A to form coenzyme A.</text>
</comment>
<dbReference type="CDD" id="cd02022">
    <property type="entry name" value="DPCK"/>
    <property type="match status" value="1"/>
</dbReference>
<keyword evidence="5" id="KW-0963">Cytoplasm</keyword>
<dbReference type="UniPathway" id="UPA00241">
    <property type="reaction ID" value="UER00356"/>
</dbReference>
<keyword evidence="8" id="KW-1185">Reference proteome</keyword>
<evidence type="ECO:0000256" key="5">
    <source>
        <dbReference type="HAMAP-Rule" id="MF_00376"/>
    </source>
</evidence>
<feature type="binding site" evidence="5">
    <location>
        <begin position="13"/>
        <end position="18"/>
    </location>
    <ligand>
        <name>ATP</name>
        <dbReference type="ChEBI" id="CHEBI:30616"/>
    </ligand>
</feature>
<dbReference type="PANTHER" id="PTHR10695:SF46">
    <property type="entry name" value="BIFUNCTIONAL COENZYME A SYNTHASE-RELATED"/>
    <property type="match status" value="1"/>
</dbReference>
<name>A0A6L3ZJV4_9FLAO</name>
<evidence type="ECO:0000256" key="1">
    <source>
        <dbReference type="ARBA" id="ARBA00009018"/>
    </source>
</evidence>
<comment type="catalytic activity">
    <reaction evidence="5">
        <text>3'-dephospho-CoA + ATP = ADP + CoA + H(+)</text>
        <dbReference type="Rhea" id="RHEA:18245"/>
        <dbReference type="ChEBI" id="CHEBI:15378"/>
        <dbReference type="ChEBI" id="CHEBI:30616"/>
        <dbReference type="ChEBI" id="CHEBI:57287"/>
        <dbReference type="ChEBI" id="CHEBI:57328"/>
        <dbReference type="ChEBI" id="CHEBI:456216"/>
        <dbReference type="EC" id="2.7.1.24"/>
    </reaction>
</comment>
<dbReference type="GO" id="GO:0015937">
    <property type="term" value="P:coenzyme A biosynthetic process"/>
    <property type="evidence" value="ECO:0007669"/>
    <property type="project" value="UniProtKB-UniRule"/>
</dbReference>
<dbReference type="SUPFAM" id="SSF52540">
    <property type="entry name" value="P-loop containing nucleoside triphosphate hydrolases"/>
    <property type="match status" value="1"/>
</dbReference>
<evidence type="ECO:0000313" key="7">
    <source>
        <dbReference type="EMBL" id="KAB2817838.1"/>
    </source>
</evidence>
<keyword evidence="2 5" id="KW-0547">Nucleotide-binding</keyword>
<comment type="caution">
    <text evidence="7">The sequence shown here is derived from an EMBL/GenBank/DDBJ whole genome shotgun (WGS) entry which is preliminary data.</text>
</comment>
<protein>
    <recommendedName>
        <fullName evidence="5 6">Dephospho-CoA kinase</fullName>
        <ecNumber evidence="5 6">2.7.1.24</ecNumber>
    </recommendedName>
    <alternativeName>
        <fullName evidence="5">Dephosphocoenzyme A kinase</fullName>
    </alternativeName>
</protein>
<dbReference type="HAMAP" id="MF_00376">
    <property type="entry name" value="Dephospho_CoA_kinase"/>
    <property type="match status" value="1"/>
</dbReference>
<dbReference type="InterPro" id="IPR001977">
    <property type="entry name" value="Depp_CoAkinase"/>
</dbReference>
<organism evidence="7 8">
    <name type="scientific">Phaeocystidibacter marisrubri</name>
    <dbReference type="NCBI Taxonomy" id="1577780"/>
    <lineage>
        <taxon>Bacteria</taxon>
        <taxon>Pseudomonadati</taxon>
        <taxon>Bacteroidota</taxon>
        <taxon>Flavobacteriia</taxon>
        <taxon>Flavobacteriales</taxon>
        <taxon>Phaeocystidibacteraceae</taxon>
        <taxon>Phaeocystidibacter</taxon>
    </lineage>
</organism>
<dbReference type="PROSITE" id="PS51219">
    <property type="entry name" value="DPCK"/>
    <property type="match status" value="1"/>
</dbReference>
<dbReference type="EC" id="2.7.1.24" evidence="5 6"/>
<keyword evidence="3 5" id="KW-0067">ATP-binding</keyword>
<dbReference type="InterPro" id="IPR027417">
    <property type="entry name" value="P-loop_NTPase"/>
</dbReference>
<comment type="subcellular location">
    <subcellularLocation>
        <location evidence="5">Cytoplasm</location>
    </subcellularLocation>
</comment>
<accession>A0A6L3ZJV4</accession>
<dbReference type="NCBIfam" id="TIGR00152">
    <property type="entry name" value="dephospho-CoA kinase"/>
    <property type="match status" value="1"/>
</dbReference>
<sequence>MKPLRIGITGGIGSGKSTVAKVFEAFGIPCYYADSNAKRLMVEDDEVKSDLIAYFGEELYPDGVLNRSWLAQKIFESEEDRQFVNGVVHPAVAKDFERWADEQSSPYVLREAAILFETGGYKTSDANILVTAPEEVRIERVMNRDGVDEQSVVARMRSQWSDEHKSKLADFIILNDGNSTLIPQVQTIHEAILSRANQAN</sequence>
<reference evidence="7 8" key="1">
    <citation type="submission" date="2019-10" db="EMBL/GenBank/DDBJ databases">
        <title>Genome sequence of Phaeocystidibacter marisrubri JCM30614 (type strain).</title>
        <authorList>
            <person name="Bowman J.P."/>
        </authorList>
    </citation>
    <scope>NUCLEOTIDE SEQUENCE [LARGE SCALE GENOMIC DNA]</scope>
    <source>
        <strain evidence="7 8">JCM 30614</strain>
    </source>
</reference>
<keyword evidence="5 7" id="KW-0808">Transferase</keyword>
<dbReference type="OrthoDB" id="9812943at2"/>
<evidence type="ECO:0000256" key="2">
    <source>
        <dbReference type="ARBA" id="ARBA00022741"/>
    </source>
</evidence>
<evidence type="ECO:0000313" key="8">
    <source>
        <dbReference type="Proteomes" id="UP000484164"/>
    </source>
</evidence>
<dbReference type="Pfam" id="PF01121">
    <property type="entry name" value="CoaE"/>
    <property type="match status" value="1"/>
</dbReference>
<dbReference type="AlphaFoldDB" id="A0A6L3ZJV4"/>
<comment type="similarity">
    <text evidence="1 5">Belongs to the CoaE family.</text>
</comment>
<evidence type="ECO:0000256" key="6">
    <source>
        <dbReference type="NCBIfam" id="TIGR00152"/>
    </source>
</evidence>
<evidence type="ECO:0000256" key="4">
    <source>
        <dbReference type="ARBA" id="ARBA00022993"/>
    </source>
</evidence>
<keyword evidence="5 7" id="KW-0418">Kinase</keyword>
<gene>
    <name evidence="5" type="primary">coaE</name>
    <name evidence="7" type="ORF">F8C82_05390</name>
</gene>
<dbReference type="GO" id="GO:0005524">
    <property type="term" value="F:ATP binding"/>
    <property type="evidence" value="ECO:0007669"/>
    <property type="project" value="UniProtKB-UniRule"/>
</dbReference>
<dbReference type="EMBL" id="WBVQ01000001">
    <property type="protein sequence ID" value="KAB2817838.1"/>
    <property type="molecule type" value="Genomic_DNA"/>
</dbReference>
<comment type="pathway">
    <text evidence="5">Cofactor biosynthesis; coenzyme A biosynthesis; CoA from (R)-pantothenate: step 5/5.</text>
</comment>
<dbReference type="Gene3D" id="3.40.50.300">
    <property type="entry name" value="P-loop containing nucleotide triphosphate hydrolases"/>
    <property type="match status" value="1"/>
</dbReference>
<dbReference type="Proteomes" id="UP000484164">
    <property type="component" value="Unassembled WGS sequence"/>
</dbReference>
<dbReference type="GO" id="GO:0005737">
    <property type="term" value="C:cytoplasm"/>
    <property type="evidence" value="ECO:0007669"/>
    <property type="project" value="UniProtKB-SubCell"/>
</dbReference>